<name>A0ABR1X572_9PEZI</name>
<dbReference type="Proteomes" id="UP001480595">
    <property type="component" value="Unassembled WGS sequence"/>
</dbReference>
<dbReference type="GeneID" id="92084486"/>
<proteinExistence type="predicted"/>
<protein>
    <submittedName>
        <fullName evidence="1">Uncharacterized protein</fullName>
    </submittedName>
</protein>
<sequence length="116" mass="12760">MGFRPGSSSRRGETLTESTLAAYILLEHSADPREITCEGWTLLHSPSTRKREEYSMKPGKGQAVALNETLVKMHVVPPSQTLWLCHRPGPQPSVGTSRIWGVRYSRGSPGASVSDR</sequence>
<organism evidence="1 2">
    <name type="scientific">Apiospora phragmitis</name>
    <dbReference type="NCBI Taxonomy" id="2905665"/>
    <lineage>
        <taxon>Eukaryota</taxon>
        <taxon>Fungi</taxon>
        <taxon>Dikarya</taxon>
        <taxon>Ascomycota</taxon>
        <taxon>Pezizomycotina</taxon>
        <taxon>Sordariomycetes</taxon>
        <taxon>Xylariomycetidae</taxon>
        <taxon>Amphisphaeriales</taxon>
        <taxon>Apiosporaceae</taxon>
        <taxon>Apiospora</taxon>
    </lineage>
</organism>
<evidence type="ECO:0000313" key="1">
    <source>
        <dbReference type="EMBL" id="KAK8090509.1"/>
    </source>
</evidence>
<evidence type="ECO:0000313" key="2">
    <source>
        <dbReference type="Proteomes" id="UP001480595"/>
    </source>
</evidence>
<accession>A0ABR1X572</accession>
<comment type="caution">
    <text evidence="1">The sequence shown here is derived from an EMBL/GenBank/DDBJ whole genome shotgun (WGS) entry which is preliminary data.</text>
</comment>
<dbReference type="RefSeq" id="XP_066722055.1">
    <property type="nucleotide sequence ID" value="XM_066851423.1"/>
</dbReference>
<dbReference type="EMBL" id="JAQQWL010000001">
    <property type="protein sequence ID" value="KAK8090509.1"/>
    <property type="molecule type" value="Genomic_DNA"/>
</dbReference>
<keyword evidence="2" id="KW-1185">Reference proteome</keyword>
<reference evidence="1 2" key="1">
    <citation type="submission" date="2023-01" db="EMBL/GenBank/DDBJ databases">
        <title>Analysis of 21 Apiospora genomes using comparative genomics revels a genus with tremendous synthesis potential of carbohydrate active enzymes and secondary metabolites.</title>
        <authorList>
            <person name="Sorensen T."/>
        </authorList>
    </citation>
    <scope>NUCLEOTIDE SEQUENCE [LARGE SCALE GENOMIC DNA]</scope>
    <source>
        <strain evidence="1 2">CBS 135458</strain>
    </source>
</reference>
<gene>
    <name evidence="1" type="ORF">PG994_000014</name>
</gene>